<dbReference type="OrthoDB" id="2160638at2759"/>
<dbReference type="AlphaFoldDB" id="A0A0D0BYQ2"/>
<keyword evidence="2" id="KW-1185">Reference proteome</keyword>
<name>A0A0D0BYQ2_9AGAR</name>
<sequence length="57" mass="6116">MAGFGGFVANSAVKAMNDPKDAANSDTYKKYPKDALNYLRVPIGASDFFVQSKPSVD</sequence>
<accession>A0A0D0BYQ2</accession>
<dbReference type="HOGENOM" id="CLU_2996686_0_0_1"/>
<dbReference type="EMBL" id="KN834773">
    <property type="protein sequence ID" value="KIK60951.1"/>
    <property type="molecule type" value="Genomic_DNA"/>
</dbReference>
<proteinExistence type="predicted"/>
<protein>
    <submittedName>
        <fullName evidence="1">Uncharacterized protein</fullName>
    </submittedName>
</protein>
<dbReference type="Proteomes" id="UP000053593">
    <property type="component" value="Unassembled WGS sequence"/>
</dbReference>
<reference evidence="1 2" key="1">
    <citation type="submission" date="2014-04" db="EMBL/GenBank/DDBJ databases">
        <title>Evolutionary Origins and Diversification of the Mycorrhizal Mutualists.</title>
        <authorList>
            <consortium name="DOE Joint Genome Institute"/>
            <consortium name="Mycorrhizal Genomics Consortium"/>
            <person name="Kohler A."/>
            <person name="Kuo A."/>
            <person name="Nagy L.G."/>
            <person name="Floudas D."/>
            <person name="Copeland A."/>
            <person name="Barry K.W."/>
            <person name="Cichocki N."/>
            <person name="Veneault-Fourrey C."/>
            <person name="LaButti K."/>
            <person name="Lindquist E.A."/>
            <person name="Lipzen A."/>
            <person name="Lundell T."/>
            <person name="Morin E."/>
            <person name="Murat C."/>
            <person name="Riley R."/>
            <person name="Ohm R."/>
            <person name="Sun H."/>
            <person name="Tunlid A."/>
            <person name="Henrissat B."/>
            <person name="Grigoriev I.V."/>
            <person name="Hibbett D.S."/>
            <person name="Martin F."/>
        </authorList>
    </citation>
    <scope>NUCLEOTIDE SEQUENCE [LARGE SCALE GENOMIC DNA]</scope>
    <source>
        <strain evidence="1 2">FD-317 M1</strain>
    </source>
</reference>
<evidence type="ECO:0000313" key="2">
    <source>
        <dbReference type="Proteomes" id="UP000053593"/>
    </source>
</evidence>
<evidence type="ECO:0000313" key="1">
    <source>
        <dbReference type="EMBL" id="KIK60951.1"/>
    </source>
</evidence>
<organism evidence="1 2">
    <name type="scientific">Collybiopsis luxurians FD-317 M1</name>
    <dbReference type="NCBI Taxonomy" id="944289"/>
    <lineage>
        <taxon>Eukaryota</taxon>
        <taxon>Fungi</taxon>
        <taxon>Dikarya</taxon>
        <taxon>Basidiomycota</taxon>
        <taxon>Agaricomycotina</taxon>
        <taxon>Agaricomycetes</taxon>
        <taxon>Agaricomycetidae</taxon>
        <taxon>Agaricales</taxon>
        <taxon>Marasmiineae</taxon>
        <taxon>Omphalotaceae</taxon>
        <taxon>Collybiopsis</taxon>
        <taxon>Collybiopsis luxurians</taxon>
    </lineage>
</organism>
<gene>
    <name evidence="1" type="ORF">GYMLUDRAFT_244094</name>
</gene>